<dbReference type="AlphaFoldDB" id="A0A9Y2JMT3"/>
<dbReference type="Proteomes" id="UP001239397">
    <property type="component" value="Chromosome"/>
</dbReference>
<organism evidence="2 3">
    <name type="scientific">Amycolatopsis mongoliensis</name>
    <dbReference type="NCBI Taxonomy" id="715475"/>
    <lineage>
        <taxon>Bacteria</taxon>
        <taxon>Bacillati</taxon>
        <taxon>Actinomycetota</taxon>
        <taxon>Actinomycetes</taxon>
        <taxon>Pseudonocardiales</taxon>
        <taxon>Pseudonocardiaceae</taxon>
        <taxon>Amycolatopsis</taxon>
    </lineage>
</organism>
<evidence type="ECO:0000313" key="3">
    <source>
        <dbReference type="Proteomes" id="UP001239397"/>
    </source>
</evidence>
<accession>A0A9Y2JMT3</accession>
<gene>
    <name evidence="2" type="ORF">QRX60_46575</name>
</gene>
<feature type="domain" description="DUF5753" evidence="1">
    <location>
        <begin position="2"/>
        <end position="128"/>
    </location>
</feature>
<dbReference type="EMBL" id="CP127295">
    <property type="protein sequence ID" value="WIY01415.1"/>
    <property type="molecule type" value="Genomic_DNA"/>
</dbReference>
<evidence type="ECO:0000259" key="1">
    <source>
        <dbReference type="Pfam" id="PF19054"/>
    </source>
</evidence>
<dbReference type="Pfam" id="PF19054">
    <property type="entry name" value="DUF5753"/>
    <property type="match status" value="1"/>
</dbReference>
<dbReference type="KEGG" id="amog:QRX60_46575"/>
<reference evidence="2 3" key="1">
    <citation type="submission" date="2023-06" db="EMBL/GenBank/DDBJ databases">
        <authorList>
            <person name="Oyuntsetseg B."/>
            <person name="Kim S.B."/>
        </authorList>
    </citation>
    <scope>NUCLEOTIDE SEQUENCE [LARGE SCALE GENOMIC DNA]</scope>
    <source>
        <strain evidence="2 3">4-36</strain>
    </source>
</reference>
<name>A0A9Y2JMT3_9PSEU</name>
<dbReference type="InterPro" id="IPR043917">
    <property type="entry name" value="DUF5753"/>
</dbReference>
<protein>
    <submittedName>
        <fullName evidence="2">DUF5753 domain-containing protein</fullName>
    </submittedName>
</protein>
<keyword evidence="3" id="KW-1185">Reference proteome</keyword>
<proteinExistence type="predicted"/>
<evidence type="ECO:0000313" key="2">
    <source>
        <dbReference type="EMBL" id="WIY01415.1"/>
    </source>
</evidence>
<sequence>MVQSRLARRSALTRHDPLDYHVLVGEIAVRAEVGGAHVMAEQLRHLLKAAVRRNIKLQVMPVPVGPADGPSHNFAVLDFATLPSIVFVELHHASAYLYDDDQVASYRAAAKTMAASAMDEGESARFIGEVIAELGGSGE</sequence>